<evidence type="ECO:0000256" key="3">
    <source>
        <dbReference type="ARBA" id="ARBA00008455"/>
    </source>
</evidence>
<dbReference type="AlphaFoldDB" id="A0AA36IH99"/>
<dbReference type="SUPFAM" id="SSF54001">
    <property type="entry name" value="Cysteine proteinases"/>
    <property type="match status" value="1"/>
</dbReference>
<evidence type="ECO:0000256" key="2">
    <source>
        <dbReference type="ARBA" id="ARBA00001923"/>
    </source>
</evidence>
<comment type="subunit">
    <text evidence="4">Tetramer of heterotrimers consisting of exclusion domain, heavy- and light chains.</text>
</comment>
<gene>
    <name evidence="16" type="ORF">EVOR1521_LOCUS13394</name>
</gene>
<comment type="cofactor">
    <cofactor evidence="2">
        <name>chloride</name>
        <dbReference type="ChEBI" id="CHEBI:17996"/>
    </cofactor>
</comment>
<dbReference type="EC" id="3.4.14.1" evidence="5"/>
<evidence type="ECO:0000256" key="12">
    <source>
        <dbReference type="ARBA" id="ARBA00030778"/>
    </source>
</evidence>
<dbReference type="GO" id="GO:0006508">
    <property type="term" value="P:proteolysis"/>
    <property type="evidence" value="ECO:0007669"/>
    <property type="project" value="InterPro"/>
</dbReference>
<keyword evidence="17" id="KW-1185">Reference proteome</keyword>
<dbReference type="Gene3D" id="3.90.70.10">
    <property type="entry name" value="Cysteine proteinases"/>
    <property type="match status" value="1"/>
</dbReference>
<evidence type="ECO:0000256" key="9">
    <source>
        <dbReference type="ARBA" id="ARBA00023214"/>
    </source>
</evidence>
<evidence type="ECO:0000256" key="1">
    <source>
        <dbReference type="ARBA" id="ARBA00000738"/>
    </source>
</evidence>
<dbReference type="InterPro" id="IPR014882">
    <property type="entry name" value="CathepsinC_exc"/>
</dbReference>
<evidence type="ECO:0000256" key="6">
    <source>
        <dbReference type="ARBA" id="ARBA00014709"/>
    </source>
</evidence>
<evidence type="ECO:0000313" key="16">
    <source>
        <dbReference type="EMBL" id="CAJ1387278.1"/>
    </source>
</evidence>
<dbReference type="SUPFAM" id="SSF75001">
    <property type="entry name" value="Dipeptidyl peptidase I (cathepsin C), exclusion domain"/>
    <property type="match status" value="1"/>
</dbReference>
<evidence type="ECO:0000256" key="13">
    <source>
        <dbReference type="ARBA" id="ARBA00032961"/>
    </source>
</evidence>
<dbReference type="InterPro" id="IPR013128">
    <property type="entry name" value="Peptidase_C1A"/>
</dbReference>
<keyword evidence="7" id="KW-0865">Zymogen</keyword>
<dbReference type="PANTHER" id="PTHR12411">
    <property type="entry name" value="CYSTEINE PROTEASE FAMILY C1-RELATED"/>
    <property type="match status" value="1"/>
</dbReference>
<dbReference type="PROSITE" id="PS00640">
    <property type="entry name" value="THIOL_PROTEASE_ASN"/>
    <property type="match status" value="1"/>
</dbReference>
<dbReference type="Pfam" id="PF00112">
    <property type="entry name" value="Peptidase_C1"/>
    <property type="match status" value="1"/>
</dbReference>
<dbReference type="PROSITE" id="PS00639">
    <property type="entry name" value="THIOL_PROTEASE_HIS"/>
    <property type="match status" value="1"/>
</dbReference>
<comment type="similarity">
    <text evidence="3">Belongs to the peptidase C1 family.</text>
</comment>
<evidence type="ECO:0000256" key="10">
    <source>
        <dbReference type="ARBA" id="ARBA00029762"/>
    </source>
</evidence>
<evidence type="ECO:0000259" key="15">
    <source>
        <dbReference type="SMART" id="SM00645"/>
    </source>
</evidence>
<dbReference type="InterPro" id="IPR025661">
    <property type="entry name" value="Pept_asp_AS"/>
</dbReference>
<evidence type="ECO:0000256" key="5">
    <source>
        <dbReference type="ARBA" id="ARBA00012059"/>
    </source>
</evidence>
<dbReference type="PRINTS" id="PR00705">
    <property type="entry name" value="PAPAIN"/>
</dbReference>
<dbReference type="GO" id="GO:0008234">
    <property type="term" value="F:cysteine-type peptidase activity"/>
    <property type="evidence" value="ECO:0007669"/>
    <property type="project" value="InterPro"/>
</dbReference>
<dbReference type="EMBL" id="CAUJNA010001491">
    <property type="protein sequence ID" value="CAJ1387278.1"/>
    <property type="molecule type" value="Genomic_DNA"/>
</dbReference>
<proteinExistence type="inferred from homology"/>
<keyword evidence="9" id="KW-0868">Chloride</keyword>
<dbReference type="InterPro" id="IPR000169">
    <property type="entry name" value="Pept_cys_AS"/>
</dbReference>
<dbReference type="Gene3D" id="2.40.128.80">
    <property type="entry name" value="Cathepsin C, exclusion domain"/>
    <property type="match status" value="1"/>
</dbReference>
<sequence length="493" mass="54380">MQLVLAFLPLALADLPVHCLRHQLTGRWNFFLGPASPQRSSCGHQQPDDPWRQPLVELAGAAPERREVELQEPNVAVSGSSKGSWTMIYDEAFEVKLGGLSFLAFSKFELLQAEGVSKNVSRCGQTQLGWYRDEKGENWGCFYARKLGEDAAVATPNRARSGADDGSQAAREPLDATYHSAFAATLNLIQDFWQAKAYDRFVNLTLRELNAMAGIFRPARPRQAEVGRAGSAPVSFLQSRRTRSRALPESWDWRNVSGVSFLDPVIDQGSCGSCYMVATTHMLAARYRIKHRSPDFPGFSFSFPLFCSEYNQGCDGGYAFLAARWASDVGLVPKDCGDTASDATGGSCALHCDLQKLQRSWKAANHHYVGGYYGASSEEQMLRELVEDGPLVVSFEPQSDLMYYSGGVYSSSPHGRSDWEPVDHAVLLVGYGLERGRKYWLLQNSWGTDWGEEGFIRMARGVDESGVESIAEAADVLEEPRPSATLLQLAASL</sequence>
<keyword evidence="8" id="KW-1015">Disulfide bond</keyword>
<dbReference type="InterPro" id="IPR000668">
    <property type="entry name" value="Peptidase_C1A_C"/>
</dbReference>
<evidence type="ECO:0000256" key="4">
    <source>
        <dbReference type="ARBA" id="ARBA00011610"/>
    </source>
</evidence>
<dbReference type="PROSITE" id="PS00139">
    <property type="entry name" value="THIOL_PROTEASE_CYS"/>
    <property type="match status" value="1"/>
</dbReference>
<dbReference type="Proteomes" id="UP001178507">
    <property type="component" value="Unassembled WGS sequence"/>
</dbReference>
<dbReference type="Pfam" id="PF08773">
    <property type="entry name" value="CathepsinC_exc"/>
    <property type="match status" value="1"/>
</dbReference>
<comment type="catalytic activity">
    <reaction evidence="1">
        <text>Release of an N-terminal dipeptide, Xaa-Yaa-|-Zaa-, except when Xaa is Arg or Lys, or Yaa or Zaa is Pro.</text>
        <dbReference type="EC" id="3.4.14.1"/>
    </reaction>
</comment>
<dbReference type="InterPro" id="IPR025660">
    <property type="entry name" value="Pept_his_AS"/>
</dbReference>
<evidence type="ECO:0000256" key="8">
    <source>
        <dbReference type="ARBA" id="ARBA00023157"/>
    </source>
</evidence>
<accession>A0AA36IH99</accession>
<dbReference type="SMART" id="SM00645">
    <property type="entry name" value="Pept_C1"/>
    <property type="match status" value="1"/>
</dbReference>
<evidence type="ECO:0000256" key="7">
    <source>
        <dbReference type="ARBA" id="ARBA00023145"/>
    </source>
</evidence>
<dbReference type="InterPro" id="IPR038765">
    <property type="entry name" value="Papain-like_cys_pep_sf"/>
</dbReference>
<comment type="function">
    <text evidence="14">Thiol protease. Has dipeptidylpeptidase activity. Active against a broad range of dipeptide substrates composed of both polar and hydrophobic amino acids. Proline cannot occupy the P1 position and arginine cannot occupy the P2 position of the substrate. Can act as both an exopeptidase and endopeptidase. Activates serine proteases such as elastase, cathepsin G and granzymes A and B.</text>
</comment>
<evidence type="ECO:0000256" key="14">
    <source>
        <dbReference type="ARBA" id="ARBA00045556"/>
    </source>
</evidence>
<name>A0AA36IH99_9DINO</name>
<organism evidence="16 17">
    <name type="scientific">Effrenium voratum</name>
    <dbReference type="NCBI Taxonomy" id="2562239"/>
    <lineage>
        <taxon>Eukaryota</taxon>
        <taxon>Sar</taxon>
        <taxon>Alveolata</taxon>
        <taxon>Dinophyceae</taxon>
        <taxon>Suessiales</taxon>
        <taxon>Symbiodiniaceae</taxon>
        <taxon>Effrenium</taxon>
    </lineage>
</organism>
<feature type="domain" description="Peptidase C1A papain C-terminal" evidence="15">
    <location>
        <begin position="247"/>
        <end position="475"/>
    </location>
</feature>
<reference evidence="16" key="1">
    <citation type="submission" date="2023-08" db="EMBL/GenBank/DDBJ databases">
        <authorList>
            <person name="Chen Y."/>
            <person name="Shah S."/>
            <person name="Dougan E. K."/>
            <person name="Thang M."/>
            <person name="Chan C."/>
        </authorList>
    </citation>
    <scope>NUCLEOTIDE SEQUENCE</scope>
</reference>
<comment type="caution">
    <text evidence="16">The sequence shown here is derived from an EMBL/GenBank/DDBJ whole genome shotgun (WGS) entry which is preliminary data.</text>
</comment>
<dbReference type="InterPro" id="IPR036496">
    <property type="entry name" value="CathepsinC_exc_dom_sf"/>
</dbReference>
<evidence type="ECO:0000256" key="11">
    <source>
        <dbReference type="ARBA" id="ARBA00029779"/>
    </source>
</evidence>
<dbReference type="GO" id="GO:0008239">
    <property type="term" value="F:dipeptidyl-peptidase activity"/>
    <property type="evidence" value="ECO:0007669"/>
    <property type="project" value="UniProtKB-EC"/>
</dbReference>
<evidence type="ECO:0000313" key="17">
    <source>
        <dbReference type="Proteomes" id="UP001178507"/>
    </source>
</evidence>
<protein>
    <recommendedName>
        <fullName evidence="6">Dipeptidyl peptidase 1</fullName>
        <ecNumber evidence="5">3.4.14.1</ecNumber>
    </recommendedName>
    <alternativeName>
        <fullName evidence="11">Cathepsin C</fullName>
    </alternativeName>
    <alternativeName>
        <fullName evidence="10">Cathepsin J</fullName>
    </alternativeName>
    <alternativeName>
        <fullName evidence="13">Dipeptidyl peptidase I</fullName>
    </alternativeName>
    <alternativeName>
        <fullName evidence="12">Dipeptidyl transferase</fullName>
    </alternativeName>
</protein>